<dbReference type="PANTHER" id="PTHR11266">
    <property type="entry name" value="PEROXISOMAL MEMBRANE PROTEIN 2, PXMP2 MPV17"/>
    <property type="match status" value="1"/>
</dbReference>
<evidence type="ECO:0000313" key="7">
    <source>
        <dbReference type="EMBL" id="CAK9857898.1"/>
    </source>
</evidence>
<keyword evidence="5 6" id="KW-0472">Membrane</keyword>
<reference evidence="7 8" key="1">
    <citation type="submission" date="2024-03" db="EMBL/GenBank/DDBJ databases">
        <authorList>
            <consortium name="ELIXIR-Norway"/>
            <consortium name="Elixir Norway"/>
        </authorList>
    </citation>
    <scope>NUCLEOTIDE SEQUENCE [LARGE SCALE GENOMIC DNA]</scope>
</reference>
<sequence>MLVLDSNGLRGVWACYVHILVLHPICTQMFTSALLWAFGDVVAQVITHALYHAHFSKGLQVHETHLVANGFGQMLNGGTMDWKRVGIASLFGAIFVGPVGNFWYQFLEYVCAKRLKFEPNSICFMGTKLVADTFLYGPMHLLVFFLYMGLVAGNTLVQMKQDIKHDYFPTLLTEGIVWMCIQLVNFRFVPVQHQLLFVNGFSLLDSVFLSWVKYSGTVSS</sequence>
<name>A0ABP1A5U5_9BRYO</name>
<evidence type="ECO:0000256" key="2">
    <source>
        <dbReference type="ARBA" id="ARBA00006824"/>
    </source>
</evidence>
<gene>
    <name evidence="7" type="ORF">CSSPJE1EN2_LOCUS893</name>
</gene>
<dbReference type="Proteomes" id="UP001497522">
    <property type="component" value="Chromosome 1"/>
</dbReference>
<feature type="transmembrane region" description="Helical" evidence="6">
    <location>
        <begin position="85"/>
        <end position="104"/>
    </location>
</feature>
<keyword evidence="8" id="KW-1185">Reference proteome</keyword>
<organism evidence="7 8">
    <name type="scientific">Sphagnum jensenii</name>
    <dbReference type="NCBI Taxonomy" id="128206"/>
    <lineage>
        <taxon>Eukaryota</taxon>
        <taxon>Viridiplantae</taxon>
        <taxon>Streptophyta</taxon>
        <taxon>Embryophyta</taxon>
        <taxon>Bryophyta</taxon>
        <taxon>Sphagnophytina</taxon>
        <taxon>Sphagnopsida</taxon>
        <taxon>Sphagnales</taxon>
        <taxon>Sphagnaceae</taxon>
        <taxon>Sphagnum</taxon>
    </lineage>
</organism>
<protein>
    <submittedName>
        <fullName evidence="7">Uncharacterized protein</fullName>
    </submittedName>
</protein>
<keyword evidence="3 6" id="KW-0812">Transmembrane</keyword>
<dbReference type="InterPro" id="IPR007248">
    <property type="entry name" value="Mpv17_PMP22"/>
</dbReference>
<accession>A0ABP1A5U5</accession>
<keyword evidence="4 6" id="KW-1133">Transmembrane helix</keyword>
<evidence type="ECO:0000256" key="1">
    <source>
        <dbReference type="ARBA" id="ARBA00004141"/>
    </source>
</evidence>
<evidence type="ECO:0000256" key="4">
    <source>
        <dbReference type="ARBA" id="ARBA00022989"/>
    </source>
</evidence>
<dbReference type="PANTHER" id="PTHR11266:SF17">
    <property type="entry name" value="PROTEIN MPV17"/>
    <property type="match status" value="1"/>
</dbReference>
<comment type="subcellular location">
    <subcellularLocation>
        <location evidence="1">Membrane</location>
        <topology evidence="1">Multi-pass membrane protein</topology>
    </subcellularLocation>
</comment>
<feature type="transmembrane region" description="Helical" evidence="6">
    <location>
        <begin position="134"/>
        <end position="156"/>
    </location>
</feature>
<proteinExistence type="inferred from homology"/>
<evidence type="ECO:0000256" key="3">
    <source>
        <dbReference type="ARBA" id="ARBA00022692"/>
    </source>
</evidence>
<evidence type="ECO:0000313" key="8">
    <source>
        <dbReference type="Proteomes" id="UP001497522"/>
    </source>
</evidence>
<dbReference type="Pfam" id="PF04117">
    <property type="entry name" value="Mpv17_PMP22"/>
    <property type="match status" value="1"/>
</dbReference>
<evidence type="ECO:0000256" key="6">
    <source>
        <dbReference type="RuleBase" id="RU363053"/>
    </source>
</evidence>
<evidence type="ECO:0000256" key="5">
    <source>
        <dbReference type="ARBA" id="ARBA00023136"/>
    </source>
</evidence>
<comment type="similarity">
    <text evidence="2 6">Belongs to the peroxisomal membrane protein PXMP2/4 family.</text>
</comment>
<dbReference type="EMBL" id="OZ023702">
    <property type="protein sequence ID" value="CAK9857898.1"/>
    <property type="molecule type" value="Genomic_DNA"/>
</dbReference>